<dbReference type="Gramene" id="AET1Gv20686600.14">
    <property type="protein sequence ID" value="AET1Gv20686600.14"/>
    <property type="gene ID" value="AET1Gv20686600"/>
</dbReference>
<reference evidence="1" key="4">
    <citation type="submission" date="2019-03" db="UniProtKB">
        <authorList>
            <consortium name="EnsemblPlants"/>
        </authorList>
    </citation>
    <scope>IDENTIFICATION</scope>
</reference>
<reference evidence="1" key="5">
    <citation type="journal article" date="2021" name="G3 (Bethesda)">
        <title>Aegilops tauschii genome assembly Aet v5.0 features greater sequence contiguity and improved annotation.</title>
        <authorList>
            <person name="Wang L."/>
            <person name="Zhu T."/>
            <person name="Rodriguez J.C."/>
            <person name="Deal K.R."/>
            <person name="Dubcovsky J."/>
            <person name="McGuire P.E."/>
            <person name="Lux T."/>
            <person name="Spannagl M."/>
            <person name="Mayer K.F.X."/>
            <person name="Baldrich P."/>
            <person name="Meyers B.C."/>
            <person name="Huo N."/>
            <person name="Gu Y.Q."/>
            <person name="Zhou H."/>
            <person name="Devos K.M."/>
            <person name="Bennetzen J.L."/>
            <person name="Unver T."/>
            <person name="Budak H."/>
            <person name="Gulick P.J."/>
            <person name="Galiba G."/>
            <person name="Kalapos B."/>
            <person name="Nelson D.R."/>
            <person name="Li P."/>
            <person name="You F.M."/>
            <person name="Luo M.C."/>
            <person name="Dvorak J."/>
        </authorList>
    </citation>
    <scope>NUCLEOTIDE SEQUENCE [LARGE SCALE GENOMIC DNA]</scope>
    <source>
        <strain evidence="1">cv. AL8/78</strain>
    </source>
</reference>
<dbReference type="Gramene" id="AET1Gv20686600.6">
    <property type="protein sequence ID" value="AET1Gv20686600.6"/>
    <property type="gene ID" value="AET1Gv20686600"/>
</dbReference>
<proteinExistence type="predicted"/>
<sequence length="137" mass="15350">MCLAMRRDKLLRRIATTLHWRAQTSTFEGEMVDNENSVTLSGNWVHLLTVGSEQQTWFPCSSREKASYEGLSKRTRFCSICKLLGHKKTTCPEGGDMLNGLANLQAARIVASLDTVALRAPCCWVLLHLKSSDSHVR</sequence>
<dbReference type="EnsemblPlants" id="AET1Gv20686600.8">
    <property type="protein sequence ID" value="AET1Gv20686600.8"/>
    <property type="gene ID" value="AET1Gv20686600"/>
</dbReference>
<dbReference type="EnsemblPlants" id="AET1Gv20686600.2">
    <property type="protein sequence ID" value="AET1Gv20686600.2"/>
    <property type="gene ID" value="AET1Gv20686600"/>
</dbReference>
<reference evidence="2" key="2">
    <citation type="journal article" date="2017" name="Nat. Plants">
        <title>The Aegilops tauschii genome reveals multiple impacts of transposons.</title>
        <authorList>
            <person name="Zhao G."/>
            <person name="Zou C."/>
            <person name="Li K."/>
            <person name="Wang K."/>
            <person name="Li T."/>
            <person name="Gao L."/>
            <person name="Zhang X."/>
            <person name="Wang H."/>
            <person name="Yang Z."/>
            <person name="Liu X."/>
            <person name="Jiang W."/>
            <person name="Mao L."/>
            <person name="Kong X."/>
            <person name="Jiao Y."/>
            <person name="Jia J."/>
        </authorList>
    </citation>
    <scope>NUCLEOTIDE SEQUENCE [LARGE SCALE GENOMIC DNA]</scope>
    <source>
        <strain evidence="2">cv. AL8/78</strain>
    </source>
</reference>
<dbReference type="EnsemblPlants" id="AET1Gv20686600.7">
    <property type="protein sequence ID" value="AET1Gv20686600.7"/>
    <property type="gene ID" value="AET1Gv20686600"/>
</dbReference>
<dbReference type="EnsemblPlants" id="AET1Gv20686600.4">
    <property type="protein sequence ID" value="AET1Gv20686600.4"/>
    <property type="gene ID" value="AET1Gv20686600"/>
</dbReference>
<dbReference type="EnsemblPlants" id="AET1Gv20686600.13">
    <property type="protein sequence ID" value="AET1Gv20686600.13"/>
    <property type="gene ID" value="AET1Gv20686600"/>
</dbReference>
<dbReference type="Gramene" id="AET1Gv20686600.11">
    <property type="protein sequence ID" value="AET1Gv20686600.11"/>
    <property type="gene ID" value="AET1Gv20686600"/>
</dbReference>
<dbReference type="EnsemblPlants" id="AET1Gv20686600.3">
    <property type="protein sequence ID" value="AET1Gv20686600.3"/>
    <property type="gene ID" value="AET1Gv20686600"/>
</dbReference>
<dbReference type="Gramene" id="AET1Gv20686600.3">
    <property type="protein sequence ID" value="AET1Gv20686600.3"/>
    <property type="gene ID" value="AET1Gv20686600"/>
</dbReference>
<dbReference type="Gramene" id="AET1Gv20686600.7">
    <property type="protein sequence ID" value="AET1Gv20686600.7"/>
    <property type="gene ID" value="AET1Gv20686600"/>
</dbReference>
<dbReference type="Gramene" id="AET1Gv20686600.12">
    <property type="protein sequence ID" value="AET1Gv20686600.12"/>
    <property type="gene ID" value="AET1Gv20686600"/>
</dbReference>
<reference evidence="1" key="3">
    <citation type="journal article" date="2017" name="Nature">
        <title>Genome sequence of the progenitor of the wheat D genome Aegilops tauschii.</title>
        <authorList>
            <person name="Luo M.C."/>
            <person name="Gu Y.Q."/>
            <person name="Puiu D."/>
            <person name="Wang H."/>
            <person name="Twardziok S.O."/>
            <person name="Deal K.R."/>
            <person name="Huo N."/>
            <person name="Zhu T."/>
            <person name="Wang L."/>
            <person name="Wang Y."/>
            <person name="McGuire P.E."/>
            <person name="Liu S."/>
            <person name="Long H."/>
            <person name="Ramasamy R.K."/>
            <person name="Rodriguez J.C."/>
            <person name="Van S.L."/>
            <person name="Yuan L."/>
            <person name="Wang Z."/>
            <person name="Xia Z."/>
            <person name="Xiao L."/>
            <person name="Anderson O.D."/>
            <person name="Ouyang S."/>
            <person name="Liang Y."/>
            <person name="Zimin A.V."/>
            <person name="Pertea G."/>
            <person name="Qi P."/>
            <person name="Bennetzen J.L."/>
            <person name="Dai X."/>
            <person name="Dawson M.W."/>
            <person name="Muller H.G."/>
            <person name="Kugler K."/>
            <person name="Rivarola-Duarte L."/>
            <person name="Spannagl M."/>
            <person name="Mayer K.F.X."/>
            <person name="Lu F.H."/>
            <person name="Bevan M.W."/>
            <person name="Leroy P."/>
            <person name="Li P."/>
            <person name="You F.M."/>
            <person name="Sun Q."/>
            <person name="Liu Z."/>
            <person name="Lyons E."/>
            <person name="Wicker T."/>
            <person name="Salzberg S.L."/>
            <person name="Devos K.M."/>
            <person name="Dvorak J."/>
        </authorList>
    </citation>
    <scope>NUCLEOTIDE SEQUENCE [LARGE SCALE GENOMIC DNA]</scope>
    <source>
        <strain evidence="1">cv. AL8/78</strain>
    </source>
</reference>
<dbReference type="EnsemblPlants" id="AET1Gv20686600.9">
    <property type="protein sequence ID" value="AET1Gv20686600.9"/>
    <property type="gene ID" value="AET1Gv20686600"/>
</dbReference>
<dbReference type="EnsemblPlants" id="AET1Gv20686600.12">
    <property type="protein sequence ID" value="AET1Gv20686600.12"/>
    <property type="gene ID" value="AET1Gv20686600"/>
</dbReference>
<evidence type="ECO:0000313" key="2">
    <source>
        <dbReference type="Proteomes" id="UP000015105"/>
    </source>
</evidence>
<keyword evidence="2" id="KW-1185">Reference proteome</keyword>
<dbReference type="EnsemblPlants" id="AET1Gv20686600.5">
    <property type="protein sequence ID" value="AET1Gv20686600.5"/>
    <property type="gene ID" value="AET1Gv20686600"/>
</dbReference>
<dbReference type="Proteomes" id="UP000015105">
    <property type="component" value="Chromosome 1D"/>
</dbReference>
<dbReference type="EnsemblPlants" id="AET1Gv20686600.10">
    <property type="protein sequence ID" value="AET1Gv20686600.10"/>
    <property type="gene ID" value="AET1Gv20686600"/>
</dbReference>
<name>A0A452Z9Z1_AEGTS</name>
<dbReference type="AlphaFoldDB" id="A0A452Z9Z1"/>
<dbReference type="Gramene" id="AET1Gv20686600.5">
    <property type="protein sequence ID" value="AET1Gv20686600.5"/>
    <property type="gene ID" value="AET1Gv20686600"/>
</dbReference>
<dbReference type="EnsemblPlants" id="AET1Gv20686600.11">
    <property type="protein sequence ID" value="AET1Gv20686600.11"/>
    <property type="gene ID" value="AET1Gv20686600"/>
</dbReference>
<dbReference type="Gramene" id="AET1Gv20686600.9">
    <property type="protein sequence ID" value="AET1Gv20686600.9"/>
    <property type="gene ID" value="AET1Gv20686600"/>
</dbReference>
<dbReference type="Gramene" id="AET1Gv20686600.2">
    <property type="protein sequence ID" value="AET1Gv20686600.2"/>
    <property type="gene ID" value="AET1Gv20686600"/>
</dbReference>
<evidence type="ECO:0000313" key="1">
    <source>
        <dbReference type="EnsemblPlants" id="AET1Gv20686600.12"/>
    </source>
</evidence>
<organism evidence="1 2">
    <name type="scientific">Aegilops tauschii subsp. strangulata</name>
    <name type="common">Goatgrass</name>
    <dbReference type="NCBI Taxonomy" id="200361"/>
    <lineage>
        <taxon>Eukaryota</taxon>
        <taxon>Viridiplantae</taxon>
        <taxon>Streptophyta</taxon>
        <taxon>Embryophyta</taxon>
        <taxon>Tracheophyta</taxon>
        <taxon>Spermatophyta</taxon>
        <taxon>Magnoliopsida</taxon>
        <taxon>Liliopsida</taxon>
        <taxon>Poales</taxon>
        <taxon>Poaceae</taxon>
        <taxon>BOP clade</taxon>
        <taxon>Pooideae</taxon>
        <taxon>Triticodae</taxon>
        <taxon>Triticeae</taxon>
        <taxon>Triticinae</taxon>
        <taxon>Aegilops</taxon>
    </lineage>
</organism>
<dbReference type="Gramene" id="AET1Gv20686600.10">
    <property type="protein sequence ID" value="AET1Gv20686600.10"/>
    <property type="gene ID" value="AET1Gv20686600"/>
</dbReference>
<dbReference type="Gramene" id="AET1Gv20686600.4">
    <property type="protein sequence ID" value="AET1Gv20686600.4"/>
    <property type="gene ID" value="AET1Gv20686600"/>
</dbReference>
<dbReference type="EnsemblPlants" id="AET1Gv20686600.14">
    <property type="protein sequence ID" value="AET1Gv20686600.14"/>
    <property type="gene ID" value="AET1Gv20686600"/>
</dbReference>
<reference evidence="2" key="1">
    <citation type="journal article" date="2014" name="Science">
        <title>Ancient hybridizations among the ancestral genomes of bread wheat.</title>
        <authorList>
            <consortium name="International Wheat Genome Sequencing Consortium,"/>
            <person name="Marcussen T."/>
            <person name="Sandve S.R."/>
            <person name="Heier L."/>
            <person name="Spannagl M."/>
            <person name="Pfeifer M."/>
            <person name="Jakobsen K.S."/>
            <person name="Wulff B.B."/>
            <person name="Steuernagel B."/>
            <person name="Mayer K.F."/>
            <person name="Olsen O.A."/>
        </authorList>
    </citation>
    <scope>NUCLEOTIDE SEQUENCE [LARGE SCALE GENOMIC DNA]</scope>
    <source>
        <strain evidence="2">cv. AL8/78</strain>
    </source>
</reference>
<dbReference type="Gramene" id="AET1Gv20686600.13">
    <property type="protein sequence ID" value="AET1Gv20686600.13"/>
    <property type="gene ID" value="AET1Gv20686600"/>
</dbReference>
<dbReference type="EnsemblPlants" id="AET1Gv20686600.6">
    <property type="protein sequence ID" value="AET1Gv20686600.6"/>
    <property type="gene ID" value="AET1Gv20686600"/>
</dbReference>
<protein>
    <submittedName>
        <fullName evidence="1">Uncharacterized protein</fullName>
    </submittedName>
</protein>
<dbReference type="Gramene" id="AET1Gv20686600.8">
    <property type="protein sequence ID" value="AET1Gv20686600.8"/>
    <property type="gene ID" value="AET1Gv20686600"/>
</dbReference>
<accession>A0A452Z9Z1</accession>